<dbReference type="InterPro" id="IPR011529">
    <property type="entry name" value="Glu_5kinase"/>
</dbReference>
<dbReference type="InterPro" id="IPR036393">
    <property type="entry name" value="AceGlu_kinase-like_sf"/>
</dbReference>
<comment type="catalytic activity">
    <reaction evidence="8">
        <text>L-glutamate + ATP = L-glutamyl 5-phosphate + ADP</text>
        <dbReference type="Rhea" id="RHEA:14877"/>
        <dbReference type="ChEBI" id="CHEBI:29985"/>
        <dbReference type="ChEBI" id="CHEBI:30616"/>
        <dbReference type="ChEBI" id="CHEBI:58274"/>
        <dbReference type="ChEBI" id="CHEBI:456216"/>
        <dbReference type="EC" id="2.7.2.11"/>
    </reaction>
</comment>
<dbReference type="PROSITE" id="PS00902">
    <property type="entry name" value="GLUTAMATE_5_KINASE"/>
    <property type="match status" value="1"/>
</dbReference>
<organism evidence="10 11">
    <name type="scientific">Agathobacter ruminis</name>
    <dbReference type="NCBI Taxonomy" id="1712665"/>
    <lineage>
        <taxon>Bacteria</taxon>
        <taxon>Bacillati</taxon>
        <taxon>Bacillota</taxon>
        <taxon>Clostridia</taxon>
        <taxon>Lachnospirales</taxon>
        <taxon>Lachnospiraceae</taxon>
        <taxon>Agathobacter</taxon>
    </lineage>
</organism>
<dbReference type="Proteomes" id="UP000224563">
    <property type="component" value="Unassembled WGS sequence"/>
</dbReference>
<dbReference type="NCBIfam" id="TIGR01027">
    <property type="entry name" value="proB"/>
    <property type="match status" value="1"/>
</dbReference>
<evidence type="ECO:0000256" key="4">
    <source>
        <dbReference type="ARBA" id="ARBA00022679"/>
    </source>
</evidence>
<dbReference type="InterPro" id="IPR019797">
    <property type="entry name" value="Glutamate_5-kinase_CS"/>
</dbReference>
<feature type="binding site" evidence="8">
    <location>
        <begin position="165"/>
        <end position="166"/>
    </location>
    <ligand>
        <name>ATP</name>
        <dbReference type="ChEBI" id="CHEBI:30616"/>
    </ligand>
</feature>
<keyword evidence="7 8" id="KW-0067">ATP-binding</keyword>
<dbReference type="EMBL" id="PDYG01000135">
    <property type="protein sequence ID" value="PHU36197.1"/>
    <property type="molecule type" value="Genomic_DNA"/>
</dbReference>
<evidence type="ECO:0000313" key="10">
    <source>
        <dbReference type="EMBL" id="PHU36197.1"/>
    </source>
</evidence>
<feature type="domain" description="Aspartate/glutamate/uridylate kinase" evidence="9">
    <location>
        <begin position="1"/>
        <end position="231"/>
    </location>
</feature>
<dbReference type="FunFam" id="3.40.1160.10:FF:000018">
    <property type="entry name" value="Glutamate 5-kinase"/>
    <property type="match status" value="1"/>
</dbReference>
<keyword evidence="6 8" id="KW-0418">Kinase</keyword>
<comment type="function">
    <text evidence="8">Catalyzes the transfer of a phosphate group to glutamate to form L-glutamate 5-phosphate.</text>
</comment>
<comment type="caution">
    <text evidence="10">The sequence shown here is derived from an EMBL/GenBank/DDBJ whole genome shotgun (WGS) entry which is preliminary data.</text>
</comment>
<keyword evidence="11" id="KW-1185">Reference proteome</keyword>
<dbReference type="InterPro" id="IPR001048">
    <property type="entry name" value="Asp/Glu/Uridylate_kinase"/>
</dbReference>
<dbReference type="AlphaFoldDB" id="A0A2G3DYS3"/>
<dbReference type="SUPFAM" id="SSF53633">
    <property type="entry name" value="Carbamate kinase-like"/>
    <property type="match status" value="1"/>
</dbReference>
<evidence type="ECO:0000256" key="8">
    <source>
        <dbReference type="HAMAP-Rule" id="MF_00456"/>
    </source>
</evidence>
<feature type="binding site" evidence="8">
    <location>
        <begin position="207"/>
        <end position="213"/>
    </location>
    <ligand>
        <name>ATP</name>
        <dbReference type="ChEBI" id="CHEBI:30616"/>
    </ligand>
</feature>
<accession>A0A2G3DYS3</accession>
<protein>
    <recommendedName>
        <fullName evidence="8">Glutamate 5-kinase</fullName>
        <ecNumber evidence="8">2.7.2.11</ecNumber>
    </recommendedName>
    <alternativeName>
        <fullName evidence="8">Gamma-glutamyl kinase</fullName>
        <shortName evidence="8">GK</shortName>
    </alternativeName>
</protein>
<keyword evidence="5 8" id="KW-0547">Nucleotide-binding</keyword>
<keyword evidence="4 8" id="KW-0808">Transferase</keyword>
<dbReference type="InterPro" id="IPR001057">
    <property type="entry name" value="Glu/AcGlu_kinase"/>
</dbReference>
<dbReference type="UniPathway" id="UPA00098">
    <property type="reaction ID" value="UER00359"/>
</dbReference>
<evidence type="ECO:0000256" key="6">
    <source>
        <dbReference type="ARBA" id="ARBA00022777"/>
    </source>
</evidence>
<evidence type="ECO:0000256" key="2">
    <source>
        <dbReference type="ARBA" id="ARBA00022605"/>
    </source>
</evidence>
<evidence type="ECO:0000256" key="1">
    <source>
        <dbReference type="ARBA" id="ARBA00022490"/>
    </source>
</evidence>
<name>A0A2G3DYS3_9FIRM</name>
<reference evidence="10 11" key="1">
    <citation type="submission" date="2017-10" db="EMBL/GenBank/DDBJ databases">
        <title>Resolving the taxonomy of Roseburia spp., Eubacterium rectale and Agathobacter spp. through phylogenomic analysis.</title>
        <authorList>
            <person name="Sheridan P.O."/>
            <person name="Walker A.W."/>
            <person name="Duncan S.H."/>
            <person name="Scott K.P."/>
            <person name="Toole P.W.O."/>
            <person name="Luis P."/>
            <person name="Flint H.J."/>
        </authorList>
    </citation>
    <scope>NUCLEOTIDE SEQUENCE [LARGE SCALE GENOMIC DNA]</scope>
    <source>
        <strain evidence="10 11">JK623</strain>
    </source>
</reference>
<feature type="binding site" evidence="8">
    <location>
        <position position="145"/>
    </location>
    <ligand>
        <name>substrate</name>
    </ligand>
</feature>
<dbReference type="PRINTS" id="PR00474">
    <property type="entry name" value="GLU5KINASE"/>
</dbReference>
<sequence>MKITIKVGSSTLTHKSGNLNIRRMEKLVKVLSDLKNEGHEIVLVSSGAIAMGVGKLPITSRPSDIPGKQAAAAVGQCELMYIYDRLFGEYNHVVGQILITKEDLEEPERRCNLENTLFKLFEYHAIPIINENDSISTAEIAVGDNDTLGAHIATAVQSDLLIILSDINGLYTADPHKNPDAKLLHTVTEITPDITALAGGAGSHFGTGGMATKLSAAQIATGSGMDVVIANGSDPSVLYDIVAGKEVGTRFLSHVNE</sequence>
<dbReference type="Gene3D" id="3.40.1160.10">
    <property type="entry name" value="Acetylglutamate kinase-like"/>
    <property type="match status" value="1"/>
</dbReference>
<evidence type="ECO:0000256" key="5">
    <source>
        <dbReference type="ARBA" id="ARBA00022741"/>
    </source>
</evidence>
<dbReference type="PANTHER" id="PTHR43654">
    <property type="entry name" value="GLUTAMATE 5-KINASE"/>
    <property type="match status" value="1"/>
</dbReference>
<dbReference type="PANTHER" id="PTHR43654:SF1">
    <property type="entry name" value="ISOPENTENYL PHOSPHATE KINASE"/>
    <property type="match status" value="1"/>
</dbReference>
<feature type="binding site" evidence="8">
    <location>
        <position position="133"/>
    </location>
    <ligand>
        <name>substrate</name>
    </ligand>
</feature>
<comment type="similarity">
    <text evidence="8">Belongs to the glutamate 5-kinase family.</text>
</comment>
<evidence type="ECO:0000259" key="9">
    <source>
        <dbReference type="Pfam" id="PF00696"/>
    </source>
</evidence>
<dbReference type="InterPro" id="IPR041739">
    <property type="entry name" value="G5K_ProB"/>
</dbReference>
<evidence type="ECO:0000313" key="11">
    <source>
        <dbReference type="Proteomes" id="UP000224563"/>
    </source>
</evidence>
<dbReference type="PIRSF" id="PIRSF000729">
    <property type="entry name" value="GK"/>
    <property type="match status" value="1"/>
</dbReference>
<dbReference type="Pfam" id="PF00696">
    <property type="entry name" value="AA_kinase"/>
    <property type="match status" value="1"/>
</dbReference>
<keyword evidence="3 8" id="KW-0641">Proline biosynthesis</keyword>
<comment type="pathway">
    <text evidence="8">Amino-acid biosynthesis; L-proline biosynthesis; L-glutamate 5-semialdehyde from L-glutamate: step 1/2.</text>
</comment>
<evidence type="ECO:0000256" key="3">
    <source>
        <dbReference type="ARBA" id="ARBA00022650"/>
    </source>
</evidence>
<dbReference type="RefSeq" id="WP_099386988.1">
    <property type="nucleotide sequence ID" value="NZ_JANSWH010000020.1"/>
</dbReference>
<feature type="binding site" evidence="8">
    <location>
        <position position="6"/>
    </location>
    <ligand>
        <name>ATP</name>
        <dbReference type="ChEBI" id="CHEBI:30616"/>
    </ligand>
</feature>
<reference evidence="10 11" key="2">
    <citation type="submission" date="2017-10" db="EMBL/GenBank/DDBJ databases">
        <authorList>
            <person name="Banno H."/>
            <person name="Chua N.-H."/>
        </authorList>
    </citation>
    <scope>NUCLEOTIDE SEQUENCE [LARGE SCALE GENOMIC DNA]</scope>
    <source>
        <strain evidence="10 11">JK623</strain>
    </source>
</reference>
<keyword evidence="2 8" id="KW-0028">Amino-acid biosynthesis</keyword>
<comment type="subcellular location">
    <subcellularLocation>
        <location evidence="8">Cytoplasm</location>
    </subcellularLocation>
</comment>
<dbReference type="HAMAP" id="MF_00456">
    <property type="entry name" value="ProB"/>
    <property type="match status" value="1"/>
</dbReference>
<evidence type="ECO:0000256" key="7">
    <source>
        <dbReference type="ARBA" id="ARBA00022840"/>
    </source>
</evidence>
<keyword evidence="1 8" id="KW-0963">Cytoplasm</keyword>
<dbReference type="InterPro" id="IPR005715">
    <property type="entry name" value="Glu_5kinase/COase_Synthase"/>
</dbReference>
<dbReference type="EC" id="2.7.2.11" evidence="8"/>
<feature type="binding site" evidence="8">
    <location>
        <position position="46"/>
    </location>
    <ligand>
        <name>substrate</name>
    </ligand>
</feature>
<dbReference type="GO" id="GO:0005829">
    <property type="term" value="C:cytosol"/>
    <property type="evidence" value="ECO:0007669"/>
    <property type="project" value="TreeGrafter"/>
</dbReference>
<dbReference type="GO" id="GO:0004349">
    <property type="term" value="F:glutamate 5-kinase activity"/>
    <property type="evidence" value="ECO:0007669"/>
    <property type="project" value="UniProtKB-UniRule"/>
</dbReference>
<dbReference type="CDD" id="cd04242">
    <property type="entry name" value="AAK_G5K_ProB"/>
    <property type="match status" value="1"/>
</dbReference>
<gene>
    <name evidence="8 10" type="primary">proB</name>
    <name evidence="10" type="ORF">CSX02_13000</name>
</gene>
<dbReference type="GO" id="GO:0005524">
    <property type="term" value="F:ATP binding"/>
    <property type="evidence" value="ECO:0007669"/>
    <property type="project" value="UniProtKB-KW"/>
</dbReference>
<proteinExistence type="inferred from homology"/>
<dbReference type="GO" id="GO:0055129">
    <property type="term" value="P:L-proline biosynthetic process"/>
    <property type="evidence" value="ECO:0007669"/>
    <property type="project" value="UniProtKB-UniRule"/>
</dbReference>